<dbReference type="RefSeq" id="WP_089828820.1">
    <property type="nucleotide sequence ID" value="NZ_FNBN01000001.1"/>
</dbReference>
<dbReference type="EMBL" id="FNBN01000001">
    <property type="protein sequence ID" value="SDF06821.1"/>
    <property type="molecule type" value="Genomic_DNA"/>
</dbReference>
<sequence>MRVTLTILCAVLVFSSCEKDQQNEVARKFISFDLDSIIVVAENPAAVISTANLTDTDPNNDIDKLTITATGINDEQVNITLLGSTEGLTKGSFYSQDGNSMSVYYPNVNLSQIANQRVGTLTFSITNVKDSLIEGSFTGTLVDTTGALTTRNATYGFVRAIVRSN</sequence>
<evidence type="ECO:0000313" key="1">
    <source>
        <dbReference type="EMBL" id="SDF06821.1"/>
    </source>
</evidence>
<name>A0A1G7I262_CHIFI</name>
<proteinExistence type="predicted"/>
<dbReference type="AlphaFoldDB" id="A0A1G7I262"/>
<dbReference type="OrthoDB" id="660013at2"/>
<dbReference type="Proteomes" id="UP000199045">
    <property type="component" value="Unassembled WGS sequence"/>
</dbReference>
<reference evidence="1 2" key="1">
    <citation type="submission" date="2016-10" db="EMBL/GenBank/DDBJ databases">
        <authorList>
            <person name="de Groot N.N."/>
        </authorList>
    </citation>
    <scope>NUCLEOTIDE SEQUENCE [LARGE SCALE GENOMIC DNA]</scope>
    <source>
        <strain evidence="1 2">DSM 527</strain>
    </source>
</reference>
<organism evidence="1 2">
    <name type="scientific">Chitinophaga filiformis</name>
    <name type="common">Myxococcus filiformis</name>
    <name type="synonym">Flexibacter filiformis</name>
    <dbReference type="NCBI Taxonomy" id="104663"/>
    <lineage>
        <taxon>Bacteria</taxon>
        <taxon>Pseudomonadati</taxon>
        <taxon>Bacteroidota</taxon>
        <taxon>Chitinophagia</taxon>
        <taxon>Chitinophagales</taxon>
        <taxon>Chitinophagaceae</taxon>
        <taxon>Chitinophaga</taxon>
    </lineage>
</organism>
<dbReference type="PROSITE" id="PS51257">
    <property type="entry name" value="PROKAR_LIPOPROTEIN"/>
    <property type="match status" value="1"/>
</dbReference>
<protein>
    <submittedName>
        <fullName evidence="1">Uncharacterized protein</fullName>
    </submittedName>
</protein>
<accession>A0A1G7I262</accession>
<gene>
    <name evidence="1" type="ORF">SAMN04488121_101693</name>
</gene>
<evidence type="ECO:0000313" key="2">
    <source>
        <dbReference type="Proteomes" id="UP000199045"/>
    </source>
</evidence>